<keyword evidence="1" id="KW-1133">Transmembrane helix</keyword>
<dbReference type="AlphaFoldDB" id="A0A1L1PFF1"/>
<keyword evidence="1" id="KW-0812">Transmembrane</keyword>
<reference evidence="3" key="1">
    <citation type="submission" date="2014-02" db="EMBL/GenBank/DDBJ databases">
        <authorList>
            <person name="Gan H."/>
        </authorList>
    </citation>
    <scope>NUCLEOTIDE SEQUENCE [LARGE SCALE GENOMIC DNA]</scope>
    <source>
        <strain evidence="3">S1</strain>
    </source>
</reference>
<gene>
    <name evidence="2" type="ORF">BN948_01906</name>
</gene>
<proteinExistence type="predicted"/>
<organism evidence="2 3">
    <name type="scientific">Hydrogenophaga intermedia</name>
    <dbReference type="NCBI Taxonomy" id="65786"/>
    <lineage>
        <taxon>Bacteria</taxon>
        <taxon>Pseudomonadati</taxon>
        <taxon>Pseudomonadota</taxon>
        <taxon>Betaproteobacteria</taxon>
        <taxon>Burkholderiales</taxon>
        <taxon>Comamonadaceae</taxon>
        <taxon>Hydrogenophaga</taxon>
    </lineage>
</organism>
<reference evidence="3" key="2">
    <citation type="submission" date="2014-11" db="EMBL/GenBank/DDBJ databases">
        <title>Draft genome sequence of Hydrogenophaga intermedia S1.</title>
        <authorList>
            <person name="Gan H.M."/>
            <person name="Chew T.H."/>
            <person name="Stolz A."/>
        </authorList>
    </citation>
    <scope>NUCLEOTIDE SEQUENCE [LARGE SCALE GENOMIC DNA]</scope>
    <source>
        <strain evidence="3">S1</strain>
    </source>
</reference>
<evidence type="ECO:0000313" key="2">
    <source>
        <dbReference type="EMBL" id="CDN87484.1"/>
    </source>
</evidence>
<dbReference type="EMBL" id="CCAE010000011">
    <property type="protein sequence ID" value="CDN87484.1"/>
    <property type="molecule type" value="Genomic_DNA"/>
</dbReference>
<keyword evidence="3" id="KW-1185">Reference proteome</keyword>
<keyword evidence="1" id="KW-0472">Membrane</keyword>
<feature type="transmembrane region" description="Helical" evidence="1">
    <location>
        <begin position="12"/>
        <end position="27"/>
    </location>
</feature>
<accession>A0A1L1PFF1</accession>
<dbReference type="Proteomes" id="UP000028878">
    <property type="component" value="Unassembled WGS sequence"/>
</dbReference>
<evidence type="ECO:0000256" key="1">
    <source>
        <dbReference type="SAM" id="Phobius"/>
    </source>
</evidence>
<dbReference type="RefSeq" id="WP_156037836.1">
    <property type="nucleotide sequence ID" value="NZ_CCAE010000011.1"/>
</dbReference>
<evidence type="ECO:0000313" key="3">
    <source>
        <dbReference type="Proteomes" id="UP000028878"/>
    </source>
</evidence>
<protein>
    <submittedName>
        <fullName evidence="2">Uncharacterized protein</fullName>
    </submittedName>
</protein>
<sequence>MHAFLNRIKEPSTWAGLSALGIVFGLPPGTMDLIAQVVLGVTGLAAIALPEKKQP</sequence>
<name>A0A1L1PFF1_HYDIT</name>